<gene>
    <name evidence="3" type="ORF">QQF64_019458</name>
</gene>
<dbReference type="InterPro" id="IPR025875">
    <property type="entry name" value="Leu-rich_rpt_4"/>
</dbReference>
<keyword evidence="2" id="KW-0677">Repeat</keyword>
<dbReference type="PANTHER" id="PTHR24106">
    <property type="entry name" value="NACHT, LRR AND CARD DOMAINS-CONTAINING"/>
    <property type="match status" value="1"/>
</dbReference>
<accession>A0ABR3LFI4</accession>
<dbReference type="InterPro" id="IPR001611">
    <property type="entry name" value="Leu-rich_rpt"/>
</dbReference>
<protein>
    <submittedName>
        <fullName evidence="3">Uncharacterized protein</fullName>
    </submittedName>
</protein>
<comment type="caution">
    <text evidence="3">The sequence shown here is derived from an EMBL/GenBank/DDBJ whole genome shotgun (WGS) entry which is preliminary data.</text>
</comment>
<dbReference type="Proteomes" id="UP001558613">
    <property type="component" value="Unassembled WGS sequence"/>
</dbReference>
<organism evidence="3 4">
    <name type="scientific">Cirrhinus molitorella</name>
    <name type="common">mud carp</name>
    <dbReference type="NCBI Taxonomy" id="172907"/>
    <lineage>
        <taxon>Eukaryota</taxon>
        <taxon>Metazoa</taxon>
        <taxon>Chordata</taxon>
        <taxon>Craniata</taxon>
        <taxon>Vertebrata</taxon>
        <taxon>Euteleostomi</taxon>
        <taxon>Actinopterygii</taxon>
        <taxon>Neopterygii</taxon>
        <taxon>Teleostei</taxon>
        <taxon>Ostariophysi</taxon>
        <taxon>Cypriniformes</taxon>
        <taxon>Cyprinidae</taxon>
        <taxon>Labeoninae</taxon>
        <taxon>Labeonini</taxon>
        <taxon>Cirrhinus</taxon>
    </lineage>
</organism>
<dbReference type="PROSITE" id="PS51450">
    <property type="entry name" value="LRR"/>
    <property type="match status" value="1"/>
</dbReference>
<name>A0ABR3LFI4_9TELE</name>
<keyword evidence="1" id="KW-0433">Leucine-rich repeat</keyword>
<dbReference type="SUPFAM" id="SSF52047">
    <property type="entry name" value="RNI-like"/>
    <property type="match status" value="1"/>
</dbReference>
<dbReference type="InterPro" id="IPR032675">
    <property type="entry name" value="LRR_dom_sf"/>
</dbReference>
<keyword evidence="4" id="KW-1185">Reference proteome</keyword>
<dbReference type="EMBL" id="JAYMGO010000022">
    <property type="protein sequence ID" value="KAL1251662.1"/>
    <property type="molecule type" value="Genomic_DNA"/>
</dbReference>
<dbReference type="SMART" id="SM00368">
    <property type="entry name" value="LRR_RI"/>
    <property type="match status" value="5"/>
</dbReference>
<proteinExistence type="predicted"/>
<feature type="non-terminal residue" evidence="3">
    <location>
        <position position="1"/>
    </location>
</feature>
<sequence length="216" mass="24042">LCRCNITEKQCLVLTSALKSNPSHLRELDLSGNQLGDSGVENLGALLCSSQCKLKKLHLCECRITEKACLILTSALCSNLSHLRELDLSGNKTENKGLQILCDILNNSQCKLERLSLNDCGITDVACLAETKALPFLKELDLRNNKIRDSKKQLSDVLQDSNCNRSLKQEPLLRWRGGVNYSGSFSGWLTAWSKAQEEPVQLTEQEKSLSDEEFSI</sequence>
<evidence type="ECO:0000313" key="3">
    <source>
        <dbReference type="EMBL" id="KAL1251662.1"/>
    </source>
</evidence>
<dbReference type="Gene3D" id="3.80.10.10">
    <property type="entry name" value="Ribonuclease Inhibitor"/>
    <property type="match status" value="1"/>
</dbReference>
<dbReference type="Pfam" id="PF13516">
    <property type="entry name" value="LRR_6"/>
    <property type="match status" value="2"/>
</dbReference>
<reference evidence="3 4" key="1">
    <citation type="submission" date="2023-09" db="EMBL/GenBank/DDBJ databases">
        <authorList>
            <person name="Wang M."/>
        </authorList>
    </citation>
    <scope>NUCLEOTIDE SEQUENCE [LARGE SCALE GENOMIC DNA]</scope>
    <source>
        <strain evidence="3">GT-2023</strain>
        <tissue evidence="3">Liver</tissue>
    </source>
</reference>
<evidence type="ECO:0000313" key="4">
    <source>
        <dbReference type="Proteomes" id="UP001558613"/>
    </source>
</evidence>
<dbReference type="InterPro" id="IPR051261">
    <property type="entry name" value="NLR"/>
</dbReference>
<dbReference type="Pfam" id="PF12799">
    <property type="entry name" value="LRR_4"/>
    <property type="match status" value="1"/>
</dbReference>
<evidence type="ECO:0000256" key="2">
    <source>
        <dbReference type="ARBA" id="ARBA00022737"/>
    </source>
</evidence>
<evidence type="ECO:0000256" key="1">
    <source>
        <dbReference type="ARBA" id="ARBA00022614"/>
    </source>
</evidence>